<feature type="signal peptide" evidence="1">
    <location>
        <begin position="1"/>
        <end position="21"/>
    </location>
</feature>
<proteinExistence type="predicted"/>
<evidence type="ECO:0000313" key="3">
    <source>
        <dbReference type="Proteomes" id="UP000281985"/>
    </source>
</evidence>
<gene>
    <name evidence="2" type="ORF">EAX61_12500</name>
</gene>
<evidence type="ECO:0008006" key="4">
    <source>
        <dbReference type="Google" id="ProtNLM"/>
    </source>
</evidence>
<comment type="caution">
    <text evidence="2">The sequence shown here is derived from an EMBL/GenBank/DDBJ whole genome shotgun (WGS) entry which is preliminary data.</text>
</comment>
<evidence type="ECO:0000313" key="2">
    <source>
        <dbReference type="EMBL" id="RMB56881.1"/>
    </source>
</evidence>
<keyword evidence="3" id="KW-1185">Reference proteome</keyword>
<dbReference type="AlphaFoldDB" id="A0A3M0FW21"/>
<accession>A0A3M0FW21</accession>
<dbReference type="RefSeq" id="WP_121918039.1">
    <property type="nucleotide sequence ID" value="NZ_REFV01000013.1"/>
</dbReference>
<evidence type="ECO:0000256" key="1">
    <source>
        <dbReference type="SAM" id="SignalP"/>
    </source>
</evidence>
<dbReference type="EMBL" id="REFV01000013">
    <property type="protein sequence ID" value="RMB56881.1"/>
    <property type="molecule type" value="Genomic_DNA"/>
</dbReference>
<sequence>MKKQLLLFIVFGFAFAKAVTAQTNATIEDVAGIYVDKYSLEEAKFKDGSEHWWKLTLQLDGTFEYHNFRKLPHQDEENFYGGGTWKVSGRTVTFLDVDNDINEKYQINFDGAKARLFMPSPRSKRKVKQKRYIHFFESENSVVESLKLFRADD</sequence>
<organism evidence="2 3">
    <name type="scientific">Dokdonia sinensis</name>
    <dbReference type="NCBI Taxonomy" id="2479847"/>
    <lineage>
        <taxon>Bacteria</taxon>
        <taxon>Pseudomonadati</taxon>
        <taxon>Bacteroidota</taxon>
        <taxon>Flavobacteriia</taxon>
        <taxon>Flavobacteriales</taxon>
        <taxon>Flavobacteriaceae</taxon>
        <taxon>Dokdonia</taxon>
    </lineage>
</organism>
<feature type="chain" id="PRO_5017934430" description="Beta-lactamase-inhibitor-like PepSY-like domain-containing protein" evidence="1">
    <location>
        <begin position="22"/>
        <end position="153"/>
    </location>
</feature>
<dbReference type="OrthoDB" id="1442373at2"/>
<keyword evidence="1" id="KW-0732">Signal</keyword>
<name>A0A3M0FW21_9FLAO</name>
<dbReference type="Proteomes" id="UP000281985">
    <property type="component" value="Unassembled WGS sequence"/>
</dbReference>
<protein>
    <recommendedName>
        <fullName evidence="4">Beta-lactamase-inhibitor-like PepSY-like domain-containing protein</fullName>
    </recommendedName>
</protein>
<reference evidence="2 3" key="1">
    <citation type="submission" date="2018-10" db="EMBL/GenBank/DDBJ databases">
        <title>Dokdonia luteus sp. nov., isolated from sea water.</title>
        <authorList>
            <person name="Zhou L.Y."/>
            <person name="Du Z.J."/>
        </authorList>
    </citation>
    <scope>NUCLEOTIDE SEQUENCE [LARGE SCALE GENOMIC DNA]</scope>
    <source>
        <strain evidence="2 3">SH27</strain>
    </source>
</reference>